<dbReference type="NCBIfam" id="TIGR04183">
    <property type="entry name" value="Por_Secre_tail"/>
    <property type="match status" value="1"/>
</dbReference>
<protein>
    <submittedName>
        <fullName evidence="3">T9SS type A sorting domain-containing protein</fullName>
    </submittedName>
</protein>
<dbReference type="PANTHER" id="PTHR36220">
    <property type="entry name" value="UNNAMED PRODUCT"/>
    <property type="match status" value="1"/>
</dbReference>
<keyword evidence="4" id="KW-1185">Reference proteome</keyword>
<dbReference type="Gene3D" id="2.130.10.130">
    <property type="entry name" value="Integrin alpha, N-terminal"/>
    <property type="match status" value="1"/>
</dbReference>
<evidence type="ECO:0000259" key="2">
    <source>
        <dbReference type="Pfam" id="PF18962"/>
    </source>
</evidence>
<sequence length="506" mass="52841">MISTITSLPISRTIFLFVLINFSFLPIHSQDYLQFGTTIVGTTAEERNGTSIATNALGNTLVTGSPSFDNDGGTTSDFGQARVFSFNGTDWNQIGQSLVGASAQDFCGNAVSMNSSGNIVAVGCSPSNTNGTASGKTVLYSYNGSVWEQMGNEIVGAEAGDLCGTSVAMDTSGNVVAISSMAGTVPNNNPGSVRVFSWDGTAWVQRGNTLVAMTSNSEFGKSIAFSADGNTLVVGIPRGSTNSVGVVQVYTYNGTEWIQKGQQLLGVLTLENMGTSVASAADGNTIAMGSPSFFGSIPGYVRVYEYLGNAWQLKGDIITGEANGDRAGTSVSLSEDGTIVAVGAPNNAGTLTNTGHTRVYEFNNGNWEQLGIDLDGENTGDEFGFSVALNAAGDRVFASAPFENSNGSESGAVRSFAYNGILEISNVSKETISFFPNPTDGIITIQLPKAYSKIKMTITNALGQIVSEENYASAKTLEVALNGTAGIYFVTLATPNLTDTFKLVKK</sequence>
<dbReference type="SUPFAM" id="SSF50965">
    <property type="entry name" value="Galactose oxidase, central domain"/>
    <property type="match status" value="1"/>
</dbReference>
<dbReference type="RefSeq" id="WP_214111695.1">
    <property type="nucleotide sequence ID" value="NZ_JAHCTB010000001.1"/>
</dbReference>
<dbReference type="EMBL" id="JAHCTB010000001">
    <property type="protein sequence ID" value="MBT0606821.1"/>
    <property type="molecule type" value="Genomic_DNA"/>
</dbReference>
<dbReference type="InterPro" id="IPR013519">
    <property type="entry name" value="Int_alpha_beta-p"/>
</dbReference>
<evidence type="ECO:0000313" key="4">
    <source>
        <dbReference type="Proteomes" id="UP001297092"/>
    </source>
</evidence>
<gene>
    <name evidence="3" type="ORF">KIV10_01375</name>
</gene>
<dbReference type="InterPro" id="IPR026444">
    <property type="entry name" value="Secre_tail"/>
</dbReference>
<feature type="domain" description="Secretion system C-terminal sorting" evidence="2">
    <location>
        <begin position="435"/>
        <end position="500"/>
    </location>
</feature>
<proteinExistence type="predicted"/>
<dbReference type="SMART" id="SM00191">
    <property type="entry name" value="Int_alpha"/>
    <property type="match status" value="3"/>
</dbReference>
<accession>A0ABS5S0T6</accession>
<evidence type="ECO:0000313" key="3">
    <source>
        <dbReference type="EMBL" id="MBT0606821.1"/>
    </source>
</evidence>
<organism evidence="3 4">
    <name type="scientific">Aequorivita echinoideorum</name>
    <dbReference type="NCBI Taxonomy" id="1549647"/>
    <lineage>
        <taxon>Bacteria</taxon>
        <taxon>Pseudomonadati</taxon>
        <taxon>Bacteroidota</taxon>
        <taxon>Flavobacteriia</taxon>
        <taxon>Flavobacteriales</taxon>
        <taxon>Flavobacteriaceae</taxon>
        <taxon>Aequorivita</taxon>
    </lineage>
</organism>
<dbReference type="PANTHER" id="PTHR36220:SF1">
    <property type="entry name" value="GAMMA TUBULIN COMPLEX COMPONENT C-TERMINAL DOMAIN-CONTAINING PROTEIN"/>
    <property type="match status" value="1"/>
</dbReference>
<evidence type="ECO:0000256" key="1">
    <source>
        <dbReference type="ARBA" id="ARBA00022729"/>
    </source>
</evidence>
<dbReference type="InterPro" id="IPR011043">
    <property type="entry name" value="Gal_Oxase/kelch_b-propeller"/>
</dbReference>
<keyword evidence="1" id="KW-0732">Signal</keyword>
<dbReference type="Proteomes" id="UP001297092">
    <property type="component" value="Unassembled WGS sequence"/>
</dbReference>
<name>A0ABS5S0T6_9FLAO</name>
<comment type="caution">
    <text evidence="3">The sequence shown here is derived from an EMBL/GenBank/DDBJ whole genome shotgun (WGS) entry which is preliminary data.</text>
</comment>
<dbReference type="InterPro" id="IPR028994">
    <property type="entry name" value="Integrin_alpha_N"/>
</dbReference>
<dbReference type="Pfam" id="PF18962">
    <property type="entry name" value="Por_Secre_tail"/>
    <property type="match status" value="1"/>
</dbReference>
<reference evidence="3 4" key="1">
    <citation type="submission" date="2021-05" db="EMBL/GenBank/DDBJ databases">
        <title>Aequorivita echinoideorum JCM 30378 genome.</title>
        <authorList>
            <person name="Zhang H."/>
            <person name="Li C."/>
        </authorList>
    </citation>
    <scope>NUCLEOTIDE SEQUENCE [LARGE SCALE GENOMIC DNA]</scope>
    <source>
        <strain evidence="3 4">JCM30378</strain>
    </source>
</reference>